<feature type="domain" description="ABC3 transporter permease C-terminal" evidence="7">
    <location>
        <begin position="63"/>
        <end position="174"/>
    </location>
</feature>
<protein>
    <submittedName>
        <fullName evidence="8">ABC transporter permease</fullName>
    </submittedName>
</protein>
<dbReference type="GO" id="GO:0005886">
    <property type="term" value="C:plasma membrane"/>
    <property type="evidence" value="ECO:0007669"/>
    <property type="project" value="UniProtKB-SubCell"/>
</dbReference>
<evidence type="ECO:0000259" key="7">
    <source>
        <dbReference type="Pfam" id="PF02687"/>
    </source>
</evidence>
<comment type="caution">
    <text evidence="8">The sequence shown here is derived from an EMBL/GenBank/DDBJ whole genome shotgun (WGS) entry which is preliminary data.</text>
</comment>
<dbReference type="PIRSF" id="PIRSF018968">
    <property type="entry name" value="ABC_permease_BceB"/>
    <property type="match status" value="1"/>
</dbReference>
<keyword evidence="3 6" id="KW-0812">Transmembrane</keyword>
<dbReference type="RefSeq" id="WP_190919366.1">
    <property type="nucleotide sequence ID" value="NZ_JACXIZ010000027.1"/>
</dbReference>
<dbReference type="InterPro" id="IPR052536">
    <property type="entry name" value="ABC-4_Integral_Memb_Prot"/>
</dbReference>
<accession>A0A927BTV9</accession>
<comment type="subcellular location">
    <subcellularLocation>
        <location evidence="1 6">Cell membrane</location>
        <topology evidence="1 6">Multi-pass membrane protein</topology>
    </subcellularLocation>
</comment>
<dbReference type="Pfam" id="PF02687">
    <property type="entry name" value="FtsX"/>
    <property type="match status" value="1"/>
</dbReference>
<feature type="transmembrane region" description="Helical" evidence="6">
    <location>
        <begin position="103"/>
        <end position="131"/>
    </location>
</feature>
<evidence type="ECO:0000256" key="5">
    <source>
        <dbReference type="ARBA" id="ARBA00023136"/>
    </source>
</evidence>
<evidence type="ECO:0000313" key="9">
    <source>
        <dbReference type="Proteomes" id="UP000621560"/>
    </source>
</evidence>
<evidence type="ECO:0000256" key="4">
    <source>
        <dbReference type="ARBA" id="ARBA00022989"/>
    </source>
</evidence>
<dbReference type="InterPro" id="IPR003838">
    <property type="entry name" value="ABC3_permease_C"/>
</dbReference>
<keyword evidence="5 6" id="KW-0472">Membrane</keyword>
<evidence type="ECO:0000313" key="8">
    <source>
        <dbReference type="EMBL" id="MBD2846718.1"/>
    </source>
</evidence>
<keyword evidence="9" id="KW-1185">Reference proteome</keyword>
<organism evidence="8 9">
    <name type="scientific">Paenibacillus sabuli</name>
    <dbReference type="NCBI Taxonomy" id="2772509"/>
    <lineage>
        <taxon>Bacteria</taxon>
        <taxon>Bacillati</taxon>
        <taxon>Bacillota</taxon>
        <taxon>Bacilli</taxon>
        <taxon>Bacillales</taxon>
        <taxon>Paenibacillaceae</taxon>
        <taxon>Paenibacillus</taxon>
    </lineage>
</organism>
<gene>
    <name evidence="8" type="ORF">IDH44_16095</name>
</gene>
<feature type="transmembrane region" description="Helical" evidence="6">
    <location>
        <begin position="21"/>
        <end position="40"/>
    </location>
</feature>
<evidence type="ECO:0000256" key="2">
    <source>
        <dbReference type="ARBA" id="ARBA00022475"/>
    </source>
</evidence>
<feature type="transmembrane region" description="Helical" evidence="6">
    <location>
        <begin position="195"/>
        <end position="214"/>
    </location>
</feature>
<comment type="similarity">
    <text evidence="6">Belongs to the ABC-4 integral membrane protein family.</text>
</comment>
<feature type="transmembrane region" description="Helical" evidence="6">
    <location>
        <begin position="539"/>
        <end position="560"/>
    </location>
</feature>
<dbReference type="PANTHER" id="PTHR46795">
    <property type="entry name" value="ABC TRANSPORTER PERMEASE-RELATED-RELATED"/>
    <property type="match status" value="1"/>
</dbReference>
<feature type="transmembrane region" description="Helical" evidence="6">
    <location>
        <begin position="226"/>
        <end position="249"/>
    </location>
</feature>
<evidence type="ECO:0000256" key="1">
    <source>
        <dbReference type="ARBA" id="ARBA00004651"/>
    </source>
</evidence>
<dbReference type="PANTHER" id="PTHR46795:SF1">
    <property type="entry name" value="ABC TRANSPORTER PERMEASE PROTEIN"/>
    <property type="match status" value="1"/>
</dbReference>
<dbReference type="GO" id="GO:0055085">
    <property type="term" value="P:transmembrane transport"/>
    <property type="evidence" value="ECO:0007669"/>
    <property type="project" value="UniProtKB-UniRule"/>
</dbReference>
<keyword evidence="2 6" id="KW-1003">Cell membrane</keyword>
<feature type="transmembrane region" description="Helical" evidence="6">
    <location>
        <begin position="281"/>
        <end position="302"/>
    </location>
</feature>
<feature type="transmembrane region" description="Helical" evidence="6">
    <location>
        <begin position="594"/>
        <end position="616"/>
    </location>
</feature>
<dbReference type="AlphaFoldDB" id="A0A927BTV9"/>
<name>A0A927BTV9_9BACL</name>
<reference evidence="8" key="1">
    <citation type="submission" date="2020-09" db="EMBL/GenBank/DDBJ databases">
        <title>A novel bacterium of genus Paenibacillus, isolated from South China Sea.</title>
        <authorList>
            <person name="Huang H."/>
            <person name="Mo K."/>
            <person name="Hu Y."/>
        </authorList>
    </citation>
    <scope>NUCLEOTIDE SEQUENCE</scope>
    <source>
        <strain evidence="8">IB182496</strain>
    </source>
</reference>
<proteinExistence type="inferred from homology"/>
<sequence length="667" mass="74257">MTFRRLAVNNVLRNKRIYAGYFASSAFSVLIFFVCALFVYHPDVRSGSVPGVSVAAMLVAEGIVFLFSFLFVLYSIGSFLQLRRREFGILMLHGMTSRQLSRMLFLEQMLIGGAATCAGLGCGILTAKLFLMAGAQLLGIAPLRFAIPGAALGLAVGAYLLLFGLLALLTPLLVRRARLLAGLGPGHAPRREIRASRLLALLAIVLLSTGYTLAATATVETVYVRMLPVTAMTIAGTYLFYTQLGVYLIRLLRRSRSLYWRGTNLLMLSALAYRLKGQARMFFIVTILSAVTFCSVGMFASITTLVRQFDRDYPAAIGYVAKDARQPDEERRQLTQIRGELSRANLAYEELTVSVKRVLLRDPGGEGRADERRSIGVMAYRDYVRIVEASDERTNLAEPGEGEAWVMLGSQRDQALIGVRSLRSHPLGAAAAAVGTDALRERGYTDHVALPDYLAANIEQRDNQGEFTGLVVRNEVYDALPAAETERYTGFYVEDFRQTAGLAKTLAPDGVVRYELDRPYAMTVSGTLYELQRGLYRTMLLAALLAGAVFFIAAGSFLYFRLYADLDEDRRHYAAIAKIGLTERELRRIVTRQLLLLFFVPIAFAMLHSLFAFMALQRFFYVSLAEELGVVLIGFFSAQTLYFAFIRHRYLRKLNRQVQPLLKGAMQ</sequence>
<dbReference type="EMBL" id="JACXIZ010000027">
    <property type="protein sequence ID" value="MBD2846718.1"/>
    <property type="molecule type" value="Genomic_DNA"/>
</dbReference>
<keyword evidence="4 6" id="KW-1133">Transmembrane helix</keyword>
<feature type="transmembrane region" description="Helical" evidence="6">
    <location>
        <begin position="52"/>
        <end position="82"/>
    </location>
</feature>
<feature type="transmembrane region" description="Helical" evidence="6">
    <location>
        <begin position="151"/>
        <end position="174"/>
    </location>
</feature>
<dbReference type="InterPro" id="IPR027022">
    <property type="entry name" value="ABC_permease_BceB-typ"/>
</dbReference>
<evidence type="ECO:0000256" key="6">
    <source>
        <dbReference type="PIRNR" id="PIRNR018968"/>
    </source>
</evidence>
<feature type="transmembrane region" description="Helical" evidence="6">
    <location>
        <begin position="628"/>
        <end position="646"/>
    </location>
</feature>
<dbReference type="Proteomes" id="UP000621560">
    <property type="component" value="Unassembled WGS sequence"/>
</dbReference>
<keyword evidence="6" id="KW-0813">Transport</keyword>
<evidence type="ECO:0000256" key="3">
    <source>
        <dbReference type="ARBA" id="ARBA00022692"/>
    </source>
</evidence>